<dbReference type="PANTHER" id="PTHR34934:SF1">
    <property type="entry name" value="FLAVIN-DEPENDENT THYMIDYLATE SYNTHASE"/>
    <property type="match status" value="1"/>
</dbReference>
<keyword evidence="7" id="KW-1185">Reference proteome</keyword>
<evidence type="ECO:0000256" key="3">
    <source>
        <dbReference type="ARBA" id="ARBA00022727"/>
    </source>
</evidence>
<keyword evidence="1 6" id="KW-0489">Methyltransferase</keyword>
<dbReference type="Proteomes" id="UP001230426">
    <property type="component" value="Unassembled WGS sequence"/>
</dbReference>
<keyword evidence="4" id="KW-0274">FAD</keyword>
<dbReference type="EMBL" id="JAUSRB010000004">
    <property type="protein sequence ID" value="MDP9870420.1"/>
    <property type="molecule type" value="Genomic_DNA"/>
</dbReference>
<organism evidence="6 7">
    <name type="scientific">Streptosporangium brasiliense</name>
    <dbReference type="NCBI Taxonomy" id="47480"/>
    <lineage>
        <taxon>Bacteria</taxon>
        <taxon>Bacillati</taxon>
        <taxon>Actinomycetota</taxon>
        <taxon>Actinomycetes</taxon>
        <taxon>Streptosporangiales</taxon>
        <taxon>Streptosporangiaceae</taxon>
        <taxon>Streptosporangium</taxon>
    </lineage>
</organism>
<accession>A0ABT9RMC9</accession>
<evidence type="ECO:0000313" key="6">
    <source>
        <dbReference type="EMBL" id="MDP9870420.1"/>
    </source>
</evidence>
<proteinExistence type="predicted"/>
<name>A0ABT9RMC9_9ACTN</name>
<evidence type="ECO:0000313" key="7">
    <source>
        <dbReference type="Proteomes" id="UP001230426"/>
    </source>
</evidence>
<dbReference type="EC" id="2.1.1.148" evidence="5"/>
<dbReference type="InterPro" id="IPR003669">
    <property type="entry name" value="Thymidylate_synthase_ThyX"/>
</dbReference>
<evidence type="ECO:0000256" key="1">
    <source>
        <dbReference type="ARBA" id="ARBA00022603"/>
    </source>
</evidence>
<dbReference type="PROSITE" id="PS51331">
    <property type="entry name" value="THYX"/>
    <property type="match status" value="1"/>
</dbReference>
<evidence type="ECO:0000256" key="4">
    <source>
        <dbReference type="ARBA" id="ARBA00022827"/>
    </source>
</evidence>
<evidence type="ECO:0000256" key="2">
    <source>
        <dbReference type="ARBA" id="ARBA00022630"/>
    </source>
</evidence>
<dbReference type="SUPFAM" id="SSF69796">
    <property type="entry name" value="Thymidylate synthase-complementing protein Thy1"/>
    <property type="match status" value="1"/>
</dbReference>
<dbReference type="GO" id="GO:0050797">
    <property type="term" value="F:thymidylate synthase (FAD) activity"/>
    <property type="evidence" value="ECO:0007669"/>
    <property type="project" value="UniProtKB-EC"/>
</dbReference>
<gene>
    <name evidence="6" type="ORF">J2S55_009758</name>
</gene>
<dbReference type="RefSeq" id="WP_306876332.1">
    <property type="nucleotide sequence ID" value="NZ_JAUSRB010000004.1"/>
</dbReference>
<dbReference type="NCBIfam" id="TIGR02170">
    <property type="entry name" value="thyX"/>
    <property type="match status" value="1"/>
</dbReference>
<dbReference type="CDD" id="cd20175">
    <property type="entry name" value="ThyX"/>
    <property type="match status" value="1"/>
</dbReference>
<protein>
    <recommendedName>
        <fullName evidence="5">FAD-dependent thymidylate synthase</fullName>
        <ecNumber evidence="5">2.1.1.148</ecNumber>
    </recommendedName>
</protein>
<dbReference type="PANTHER" id="PTHR34934">
    <property type="entry name" value="FLAVIN-DEPENDENT THYMIDYLATE SYNTHASE"/>
    <property type="match status" value="1"/>
</dbReference>
<keyword evidence="3" id="KW-0545">Nucleotide biosynthesis</keyword>
<dbReference type="Gene3D" id="3.30.1360.170">
    <property type="match status" value="1"/>
</dbReference>
<keyword evidence="6" id="KW-0808">Transferase</keyword>
<comment type="caution">
    <text evidence="6">The sequence shown here is derived from an EMBL/GenBank/DDBJ whole genome shotgun (WGS) entry which is preliminary data.</text>
</comment>
<dbReference type="GO" id="GO:0032259">
    <property type="term" value="P:methylation"/>
    <property type="evidence" value="ECO:0007669"/>
    <property type="project" value="UniProtKB-KW"/>
</dbReference>
<dbReference type="Pfam" id="PF02511">
    <property type="entry name" value="Thy1"/>
    <property type="match status" value="1"/>
</dbReference>
<reference evidence="6 7" key="1">
    <citation type="submission" date="2023-07" db="EMBL/GenBank/DDBJ databases">
        <title>Sequencing the genomes of 1000 actinobacteria strains.</title>
        <authorList>
            <person name="Klenk H.-P."/>
        </authorList>
    </citation>
    <scope>NUCLEOTIDE SEQUENCE [LARGE SCALE GENOMIC DNA]</scope>
    <source>
        <strain evidence="6 7">DSM 44109</strain>
    </source>
</reference>
<sequence length="230" mass="26845">MKISLLYTIQTTPIVDEMLQPLEFEDEMPTAADRIGEFAGRGCYRSFDRPREETRTSRGYHANIQARRHFNIYEHVSFPFLVQGVSRHLLGEFTRHRFHQFSVESLRFCPPREFVVHPTLEEAAEDDREIYEALERAWLSAEEEYEFLSERLSDRGDLSKKEIREACAQVLPLMTSTDLVVSANLRAWRDVIKLRAAEGANREIRQLARLFLEPLKELAPNTFQDIEVEA</sequence>
<keyword evidence="2" id="KW-0285">Flavoprotein</keyword>
<evidence type="ECO:0000256" key="5">
    <source>
        <dbReference type="NCBIfam" id="TIGR02170"/>
    </source>
</evidence>
<dbReference type="InterPro" id="IPR036098">
    <property type="entry name" value="Thymidylate_synthase_ThyX_sf"/>
</dbReference>